<dbReference type="InterPro" id="IPR008559">
    <property type="entry name" value="TMCO1"/>
</dbReference>
<organism evidence="15">
    <name type="scientific">Fonticula alba</name>
    <name type="common">Slime mold</name>
    <dbReference type="NCBI Taxonomy" id="691883"/>
    <lineage>
        <taxon>Eukaryota</taxon>
        <taxon>Rotosphaerida</taxon>
        <taxon>Fonticulaceae</taxon>
        <taxon>Fonticula</taxon>
    </lineage>
</organism>
<evidence type="ECO:0000256" key="12">
    <source>
        <dbReference type="ARBA" id="ARBA00023136"/>
    </source>
</evidence>
<evidence type="ECO:0000256" key="8">
    <source>
        <dbReference type="ARBA" id="ARBA00022837"/>
    </source>
</evidence>
<keyword evidence="13" id="KW-0407">Ion channel</keyword>
<evidence type="ECO:0000256" key="10">
    <source>
        <dbReference type="ARBA" id="ARBA00023054"/>
    </source>
</evidence>
<keyword evidence="12 14" id="KW-0472">Membrane</keyword>
<keyword evidence="6 14" id="KW-0812">Transmembrane</keyword>
<reference evidence="15" key="1">
    <citation type="submission" date="2013-04" db="EMBL/GenBank/DDBJ databases">
        <title>The Genome Sequence of Fonticula alba ATCC 38817.</title>
        <authorList>
            <consortium name="The Broad Institute Genomics Platform"/>
            <person name="Russ C."/>
            <person name="Cuomo C."/>
            <person name="Burger G."/>
            <person name="Gray M.W."/>
            <person name="Holland P.W.H."/>
            <person name="King N."/>
            <person name="Lang F.B.F."/>
            <person name="Roger A.J."/>
            <person name="Ruiz-Trillo I."/>
            <person name="Brown M."/>
            <person name="Walker B."/>
            <person name="Young S."/>
            <person name="Zeng Q."/>
            <person name="Gargeya S."/>
            <person name="Fitzgerald M."/>
            <person name="Haas B."/>
            <person name="Abouelleil A."/>
            <person name="Allen A.W."/>
            <person name="Alvarado L."/>
            <person name="Arachchi H.M."/>
            <person name="Berlin A.M."/>
            <person name="Chapman S.B."/>
            <person name="Gainer-Dewar J."/>
            <person name="Goldberg J."/>
            <person name="Griggs A."/>
            <person name="Gujja S."/>
            <person name="Hansen M."/>
            <person name="Howarth C."/>
            <person name="Imamovic A."/>
            <person name="Ireland A."/>
            <person name="Larimer J."/>
            <person name="McCowan C."/>
            <person name="Murphy C."/>
            <person name="Pearson M."/>
            <person name="Poon T.W."/>
            <person name="Priest M."/>
            <person name="Roberts A."/>
            <person name="Saif S."/>
            <person name="Shea T."/>
            <person name="Sisk P."/>
            <person name="Sykes S."/>
            <person name="Wortman J."/>
            <person name="Nusbaum C."/>
            <person name="Birren B."/>
        </authorList>
    </citation>
    <scope>NUCLEOTIDE SEQUENCE [LARGE SCALE GENOMIC DNA]</scope>
    <source>
        <strain evidence="15">ATCC 38817</strain>
    </source>
</reference>
<evidence type="ECO:0000256" key="2">
    <source>
        <dbReference type="ARBA" id="ARBA00006537"/>
    </source>
</evidence>
<keyword evidence="3" id="KW-0813">Transport</keyword>
<comment type="similarity">
    <text evidence="2">Belongs to the TMCO1 family.</text>
</comment>
<dbReference type="STRING" id="691883.A0A058Z3B1"/>
<protein>
    <submittedName>
        <fullName evidence="15">Uncharacterized protein</fullName>
    </submittedName>
</protein>
<proteinExistence type="inferred from homology"/>
<dbReference type="Proteomes" id="UP000030693">
    <property type="component" value="Unassembled WGS sequence"/>
</dbReference>
<dbReference type="GO" id="GO:0005789">
    <property type="term" value="C:endoplasmic reticulum membrane"/>
    <property type="evidence" value="ECO:0007669"/>
    <property type="project" value="UniProtKB-SubCell"/>
</dbReference>
<evidence type="ECO:0000313" key="16">
    <source>
        <dbReference type="Proteomes" id="UP000030693"/>
    </source>
</evidence>
<keyword evidence="8" id="KW-0106">Calcium</keyword>
<keyword evidence="9 14" id="KW-1133">Transmembrane helix</keyword>
<dbReference type="GO" id="GO:0032469">
    <property type="term" value="P:endoplasmic reticulum calcium ion homeostasis"/>
    <property type="evidence" value="ECO:0007669"/>
    <property type="project" value="InterPro"/>
</dbReference>
<dbReference type="GO" id="GO:0005262">
    <property type="term" value="F:calcium channel activity"/>
    <property type="evidence" value="ECO:0007669"/>
    <property type="project" value="UniProtKB-KW"/>
</dbReference>
<dbReference type="PANTHER" id="PTHR20917:SF0">
    <property type="entry name" value="CALCIUM LOAD-ACTIVATED CALCIUM CHANNEL"/>
    <property type="match status" value="1"/>
</dbReference>
<evidence type="ECO:0000256" key="9">
    <source>
        <dbReference type="ARBA" id="ARBA00022989"/>
    </source>
</evidence>
<name>A0A058Z3B1_FONAL</name>
<keyword evidence="16" id="KW-1185">Reference proteome</keyword>
<gene>
    <name evidence="15" type="ORF">H696_04910</name>
</gene>
<dbReference type="Pfam" id="PF01956">
    <property type="entry name" value="EMC3_TMCO1"/>
    <property type="match status" value="1"/>
</dbReference>
<keyword evidence="10" id="KW-0175">Coiled coil</keyword>
<evidence type="ECO:0000256" key="13">
    <source>
        <dbReference type="ARBA" id="ARBA00023303"/>
    </source>
</evidence>
<evidence type="ECO:0000256" key="11">
    <source>
        <dbReference type="ARBA" id="ARBA00023065"/>
    </source>
</evidence>
<feature type="transmembrane region" description="Helical" evidence="14">
    <location>
        <begin position="96"/>
        <end position="115"/>
    </location>
</feature>
<dbReference type="AlphaFoldDB" id="A0A058Z3B1"/>
<evidence type="ECO:0000256" key="5">
    <source>
        <dbReference type="ARBA" id="ARBA00022673"/>
    </source>
</evidence>
<keyword evidence="11" id="KW-0406">Ion transport</keyword>
<dbReference type="GeneID" id="20529635"/>
<evidence type="ECO:0000313" key="15">
    <source>
        <dbReference type="EMBL" id="KCV68616.1"/>
    </source>
</evidence>
<accession>A0A058Z3B1</accession>
<evidence type="ECO:0000256" key="4">
    <source>
        <dbReference type="ARBA" id="ARBA00022568"/>
    </source>
</evidence>
<dbReference type="InterPro" id="IPR002809">
    <property type="entry name" value="EMC3/TMCO1"/>
</dbReference>
<keyword evidence="7" id="KW-0256">Endoplasmic reticulum</keyword>
<feature type="transmembrane region" description="Helical" evidence="14">
    <location>
        <begin position="6"/>
        <end position="28"/>
    </location>
</feature>
<dbReference type="PANTHER" id="PTHR20917">
    <property type="entry name" value="PNAS-RELATED"/>
    <property type="match status" value="1"/>
</dbReference>
<keyword evidence="4" id="KW-0109">Calcium transport</keyword>
<evidence type="ECO:0000256" key="6">
    <source>
        <dbReference type="ARBA" id="ARBA00022692"/>
    </source>
</evidence>
<evidence type="ECO:0000256" key="1">
    <source>
        <dbReference type="ARBA" id="ARBA00004477"/>
    </source>
</evidence>
<dbReference type="EMBL" id="KB932208">
    <property type="protein sequence ID" value="KCV68616.1"/>
    <property type="molecule type" value="Genomic_DNA"/>
</dbReference>
<sequence>MSALNILLVVGVATVGAFLSESLSSAFINRRASYKEATALLTAARADVARETAHIAQQEAAGAAATTLRRSRERLERAEKSRSDAQAKQAKARLPGFLISIVTLFLTYRVLSFMFNDTVVAELPFAAPGPMRALGHRMLSDAVKESLGEKVDYAAGAQLIYAMSAMVIRPLAQRALGTLTPRSMSAENTLAGLLSGGAPTTYK</sequence>
<evidence type="ECO:0000256" key="7">
    <source>
        <dbReference type="ARBA" id="ARBA00022824"/>
    </source>
</evidence>
<evidence type="ECO:0000256" key="3">
    <source>
        <dbReference type="ARBA" id="ARBA00022448"/>
    </source>
</evidence>
<keyword evidence="5" id="KW-0107">Calcium channel</keyword>
<evidence type="ECO:0000256" key="14">
    <source>
        <dbReference type="SAM" id="Phobius"/>
    </source>
</evidence>
<comment type="subcellular location">
    <subcellularLocation>
        <location evidence="1">Endoplasmic reticulum membrane</location>
        <topology evidence="1">Multi-pass membrane protein</topology>
    </subcellularLocation>
</comment>
<dbReference type="RefSeq" id="XP_009497048.1">
    <property type="nucleotide sequence ID" value="XM_009498773.1"/>
</dbReference>